<dbReference type="EMBL" id="GBRH01276464">
    <property type="protein sequence ID" value="JAD21431.1"/>
    <property type="molecule type" value="Transcribed_RNA"/>
</dbReference>
<dbReference type="AlphaFoldDB" id="A0A0A8Y5V8"/>
<organism evidence="1">
    <name type="scientific">Arundo donax</name>
    <name type="common">Giant reed</name>
    <name type="synonym">Donax arundinaceus</name>
    <dbReference type="NCBI Taxonomy" id="35708"/>
    <lineage>
        <taxon>Eukaryota</taxon>
        <taxon>Viridiplantae</taxon>
        <taxon>Streptophyta</taxon>
        <taxon>Embryophyta</taxon>
        <taxon>Tracheophyta</taxon>
        <taxon>Spermatophyta</taxon>
        <taxon>Magnoliopsida</taxon>
        <taxon>Liliopsida</taxon>
        <taxon>Poales</taxon>
        <taxon>Poaceae</taxon>
        <taxon>PACMAD clade</taxon>
        <taxon>Arundinoideae</taxon>
        <taxon>Arundineae</taxon>
        <taxon>Arundo</taxon>
    </lineage>
</organism>
<proteinExistence type="predicted"/>
<protein>
    <submittedName>
        <fullName evidence="1">Uncharacterized protein</fullName>
    </submittedName>
</protein>
<reference evidence="1" key="1">
    <citation type="submission" date="2014-09" db="EMBL/GenBank/DDBJ databases">
        <authorList>
            <person name="Magalhaes I.L.F."/>
            <person name="Oliveira U."/>
            <person name="Santos F.R."/>
            <person name="Vidigal T.H.D.A."/>
            <person name="Brescovit A.D."/>
            <person name="Santos A.J."/>
        </authorList>
    </citation>
    <scope>NUCLEOTIDE SEQUENCE</scope>
    <source>
        <tissue evidence="1">Shoot tissue taken approximately 20 cm above the soil surface</tissue>
    </source>
</reference>
<reference evidence="1" key="2">
    <citation type="journal article" date="2015" name="Data Brief">
        <title>Shoot transcriptome of the giant reed, Arundo donax.</title>
        <authorList>
            <person name="Barrero R.A."/>
            <person name="Guerrero F.D."/>
            <person name="Moolhuijzen P."/>
            <person name="Goolsby J.A."/>
            <person name="Tidwell J."/>
            <person name="Bellgard S.E."/>
            <person name="Bellgard M.I."/>
        </authorList>
    </citation>
    <scope>NUCLEOTIDE SEQUENCE</scope>
    <source>
        <tissue evidence="1">Shoot tissue taken approximately 20 cm above the soil surface</tissue>
    </source>
</reference>
<accession>A0A0A8Y5V8</accession>
<evidence type="ECO:0000313" key="1">
    <source>
        <dbReference type="EMBL" id="JAD21431.1"/>
    </source>
</evidence>
<name>A0A0A8Y5V8_ARUDO</name>
<sequence length="46" mass="5272">MPTTAFFSISTKEEATILILLPVVYHNKILDNILRKTGSLRQNPRM</sequence>